<proteinExistence type="predicted"/>
<reference evidence="1 2" key="1">
    <citation type="submission" date="2019-10" db="EMBL/GenBank/DDBJ databases">
        <title>Assembly and Annotation for the nematode Trichostrongylus colubriformis.</title>
        <authorList>
            <person name="Martin J."/>
        </authorList>
    </citation>
    <scope>NUCLEOTIDE SEQUENCE [LARGE SCALE GENOMIC DNA]</scope>
    <source>
        <strain evidence="1">G859</strain>
        <tissue evidence="1">Whole worm</tissue>
    </source>
</reference>
<dbReference type="Proteomes" id="UP001331761">
    <property type="component" value="Unassembled WGS sequence"/>
</dbReference>
<evidence type="ECO:0000313" key="1">
    <source>
        <dbReference type="EMBL" id="KAK5974019.1"/>
    </source>
</evidence>
<protein>
    <submittedName>
        <fullName evidence="1">Uncharacterized protein</fullName>
    </submittedName>
</protein>
<keyword evidence="2" id="KW-1185">Reference proteome</keyword>
<feature type="non-terminal residue" evidence="1">
    <location>
        <position position="1"/>
    </location>
</feature>
<dbReference type="EMBL" id="WIXE01014768">
    <property type="protein sequence ID" value="KAK5974019.1"/>
    <property type="molecule type" value="Genomic_DNA"/>
</dbReference>
<gene>
    <name evidence="1" type="ORF">GCK32_016929</name>
</gene>
<comment type="caution">
    <text evidence="1">The sequence shown here is derived from an EMBL/GenBank/DDBJ whole genome shotgun (WGS) entry which is preliminary data.</text>
</comment>
<dbReference type="AlphaFoldDB" id="A0AAN8FD64"/>
<name>A0AAN8FD64_TRICO</name>
<sequence>VEYSLDKRKRWEEIQQIHQNLAKNSKQAVVTLCTPFRGSLWWYVLSGAVDLTKITKRLLCEAAVKGKSKNVTLVSHYDSPDLQDPILNFSVVRCYPDSTYNSQLLKYRRGLDRAKRRSTSKIDRKLSYTDDDL</sequence>
<organism evidence="1 2">
    <name type="scientific">Trichostrongylus colubriformis</name>
    <name type="common">Black scour worm</name>
    <dbReference type="NCBI Taxonomy" id="6319"/>
    <lineage>
        <taxon>Eukaryota</taxon>
        <taxon>Metazoa</taxon>
        <taxon>Ecdysozoa</taxon>
        <taxon>Nematoda</taxon>
        <taxon>Chromadorea</taxon>
        <taxon>Rhabditida</taxon>
        <taxon>Rhabditina</taxon>
        <taxon>Rhabditomorpha</taxon>
        <taxon>Strongyloidea</taxon>
        <taxon>Trichostrongylidae</taxon>
        <taxon>Trichostrongylus</taxon>
    </lineage>
</organism>
<evidence type="ECO:0000313" key="2">
    <source>
        <dbReference type="Proteomes" id="UP001331761"/>
    </source>
</evidence>
<accession>A0AAN8FD64</accession>